<dbReference type="AlphaFoldDB" id="A0A0L8FNG2"/>
<reference evidence="1" key="1">
    <citation type="submission" date="2015-07" db="EMBL/GenBank/DDBJ databases">
        <title>MeaNS - Measles Nucleotide Surveillance Program.</title>
        <authorList>
            <person name="Tran T."/>
            <person name="Druce J."/>
        </authorList>
    </citation>
    <scope>NUCLEOTIDE SEQUENCE</scope>
    <source>
        <strain evidence="1">UCB-OBI-ISO-001</strain>
        <tissue evidence="1">Gonad</tissue>
    </source>
</reference>
<organism evidence="1">
    <name type="scientific">Octopus bimaculoides</name>
    <name type="common">California two-spotted octopus</name>
    <dbReference type="NCBI Taxonomy" id="37653"/>
    <lineage>
        <taxon>Eukaryota</taxon>
        <taxon>Metazoa</taxon>
        <taxon>Spiralia</taxon>
        <taxon>Lophotrochozoa</taxon>
        <taxon>Mollusca</taxon>
        <taxon>Cephalopoda</taxon>
        <taxon>Coleoidea</taxon>
        <taxon>Octopodiformes</taxon>
        <taxon>Octopoda</taxon>
        <taxon>Incirrata</taxon>
        <taxon>Octopodidae</taxon>
        <taxon>Octopus</taxon>
    </lineage>
</organism>
<name>A0A0L8FNG2_OCTBM</name>
<accession>A0A0L8FNG2</accession>
<dbReference type="EMBL" id="KQ428413">
    <property type="protein sequence ID" value="KOF66219.1"/>
    <property type="molecule type" value="Genomic_DNA"/>
</dbReference>
<sequence length="50" mass="5679">MVTNEVSPNQYIWSWSCVSLLDNSIDQQLSMISKKKKTIPAALRITPTKL</sequence>
<protein>
    <submittedName>
        <fullName evidence="1">Uncharacterized protein</fullName>
    </submittedName>
</protein>
<evidence type="ECO:0000313" key="1">
    <source>
        <dbReference type="EMBL" id="KOF66219.1"/>
    </source>
</evidence>
<proteinExistence type="predicted"/>
<gene>
    <name evidence="1" type="ORF">OCBIM_22013175mg</name>
</gene>